<dbReference type="CDD" id="cd02966">
    <property type="entry name" value="TlpA_like_family"/>
    <property type="match status" value="1"/>
</dbReference>
<dbReference type="GO" id="GO:0016209">
    <property type="term" value="F:antioxidant activity"/>
    <property type="evidence" value="ECO:0007669"/>
    <property type="project" value="InterPro"/>
</dbReference>
<evidence type="ECO:0000256" key="1">
    <source>
        <dbReference type="SAM" id="SignalP"/>
    </source>
</evidence>
<dbReference type="Gene3D" id="3.40.30.10">
    <property type="entry name" value="Glutaredoxin"/>
    <property type="match status" value="1"/>
</dbReference>
<dbReference type="InterPro" id="IPR050553">
    <property type="entry name" value="Thioredoxin_ResA/DsbE_sf"/>
</dbReference>
<proteinExistence type="predicted"/>
<dbReference type="Pfam" id="PF00578">
    <property type="entry name" value="AhpC-TSA"/>
    <property type="match status" value="1"/>
</dbReference>
<dbReference type="PANTHER" id="PTHR42852:SF18">
    <property type="entry name" value="CHROMOSOME UNDETERMINED SCAFFOLD_47, WHOLE GENOME SHOTGUN SEQUENCE"/>
    <property type="match status" value="1"/>
</dbReference>
<dbReference type="PANTHER" id="PTHR42852">
    <property type="entry name" value="THIOL:DISULFIDE INTERCHANGE PROTEIN DSBE"/>
    <property type="match status" value="1"/>
</dbReference>
<evidence type="ECO:0000259" key="2">
    <source>
        <dbReference type="PROSITE" id="PS51352"/>
    </source>
</evidence>
<dbReference type="PROSITE" id="PS51352">
    <property type="entry name" value="THIOREDOXIN_2"/>
    <property type="match status" value="1"/>
</dbReference>
<evidence type="ECO:0000313" key="3">
    <source>
        <dbReference type="EMBL" id="TKB51721.1"/>
    </source>
</evidence>
<feature type="chain" id="PRO_5020214236" evidence="1">
    <location>
        <begin position="26"/>
        <end position="166"/>
    </location>
</feature>
<feature type="domain" description="Thioredoxin" evidence="2">
    <location>
        <begin position="27"/>
        <end position="165"/>
    </location>
</feature>
<evidence type="ECO:0000313" key="4">
    <source>
        <dbReference type="Proteomes" id="UP000305675"/>
    </source>
</evidence>
<gene>
    <name evidence="3" type="ORF">FCL42_17945</name>
</gene>
<sequence>MTPLRSTTEAIVRTLLSLFLTLSFAAAVAAKPAPDFSLKPNLQQSLIEVSQKGPVYLDFWASWCGPCRRSFPFMNELVAQYQPEGLTVIAVNLDVEKQDADNFLTQFPANFTIVYDPEFTIADAYKVAGMPSSYLIYKGEIIEQHVGFREKDAEATHRTLKKLFGN</sequence>
<dbReference type="InterPro" id="IPR013766">
    <property type="entry name" value="Thioredoxin_domain"/>
</dbReference>
<reference evidence="3 4" key="1">
    <citation type="submission" date="2019-04" db="EMBL/GenBank/DDBJ databases">
        <authorList>
            <person name="Hwang J.C."/>
        </authorList>
    </citation>
    <scope>NUCLEOTIDE SEQUENCE [LARGE SCALE GENOMIC DNA]</scope>
    <source>
        <strain evidence="3 4">IMCC35002</strain>
    </source>
</reference>
<dbReference type="GO" id="GO:0016491">
    <property type="term" value="F:oxidoreductase activity"/>
    <property type="evidence" value="ECO:0007669"/>
    <property type="project" value="InterPro"/>
</dbReference>
<feature type="signal peptide" evidence="1">
    <location>
        <begin position="1"/>
        <end position="25"/>
    </location>
</feature>
<dbReference type="EMBL" id="SWCJ01000018">
    <property type="protein sequence ID" value="TKB51721.1"/>
    <property type="molecule type" value="Genomic_DNA"/>
</dbReference>
<dbReference type="InterPro" id="IPR036249">
    <property type="entry name" value="Thioredoxin-like_sf"/>
</dbReference>
<organism evidence="3 4">
    <name type="scientific">Ferrimonas aestuarii</name>
    <dbReference type="NCBI Taxonomy" id="2569539"/>
    <lineage>
        <taxon>Bacteria</taxon>
        <taxon>Pseudomonadati</taxon>
        <taxon>Pseudomonadota</taxon>
        <taxon>Gammaproteobacteria</taxon>
        <taxon>Alteromonadales</taxon>
        <taxon>Ferrimonadaceae</taxon>
        <taxon>Ferrimonas</taxon>
    </lineage>
</organism>
<keyword evidence="1" id="KW-0732">Signal</keyword>
<dbReference type="InterPro" id="IPR000866">
    <property type="entry name" value="AhpC/TSA"/>
</dbReference>
<accession>A0A4U1BJL0</accession>
<comment type="caution">
    <text evidence="3">The sequence shown here is derived from an EMBL/GenBank/DDBJ whole genome shotgun (WGS) entry which is preliminary data.</text>
</comment>
<dbReference type="Proteomes" id="UP000305675">
    <property type="component" value="Unassembled WGS sequence"/>
</dbReference>
<keyword evidence="4" id="KW-1185">Reference proteome</keyword>
<dbReference type="SUPFAM" id="SSF52833">
    <property type="entry name" value="Thioredoxin-like"/>
    <property type="match status" value="1"/>
</dbReference>
<dbReference type="AlphaFoldDB" id="A0A4U1BJL0"/>
<protein>
    <submittedName>
        <fullName evidence="3">TlpA family protein disulfide reductase</fullName>
    </submittedName>
</protein>
<name>A0A4U1BJL0_9GAMM</name>
<dbReference type="OrthoDB" id="9799347at2"/>